<evidence type="ECO:0008006" key="3">
    <source>
        <dbReference type="Google" id="ProtNLM"/>
    </source>
</evidence>
<proteinExistence type="predicted"/>
<accession>A0A6B8M4T9</accession>
<gene>
    <name evidence="1" type="ORF">F7D14_07630</name>
</gene>
<dbReference type="EMBL" id="CP044331">
    <property type="protein sequence ID" value="QGM97355.1"/>
    <property type="molecule type" value="Genomic_DNA"/>
</dbReference>
<dbReference type="RefSeq" id="WP_016921682.1">
    <property type="nucleotide sequence ID" value="NZ_CP044331.1"/>
</dbReference>
<protein>
    <recommendedName>
        <fullName evidence="3">DUF2946 domain-containing protein</fullName>
    </recommendedName>
</protein>
<keyword evidence="2" id="KW-1185">Reference proteome</keyword>
<evidence type="ECO:0000313" key="2">
    <source>
        <dbReference type="Proteomes" id="UP000422569"/>
    </source>
</evidence>
<sequence>MNPRSENSRHFGSTAATLLVAYLLILQGIAAGAVASTRGAALFADAICLSKSSGALDGAPGAPIRSSRHGDACCVVQMAGFGGAAAPSPFIGETPPALTYVEARLAFGHALPSAEAATPPLGSRAPPVLI</sequence>
<name>A0A6B8M4T9_9HYPH</name>
<dbReference type="AlphaFoldDB" id="A0A6B8M4T9"/>
<dbReference type="InterPro" id="IPR021333">
    <property type="entry name" value="DUF2946"/>
</dbReference>
<dbReference type="Pfam" id="PF11162">
    <property type="entry name" value="DUF2946"/>
    <property type="match status" value="1"/>
</dbReference>
<organism evidence="1 2">
    <name type="scientific">Methylocystis parvus</name>
    <dbReference type="NCBI Taxonomy" id="134"/>
    <lineage>
        <taxon>Bacteria</taxon>
        <taxon>Pseudomonadati</taxon>
        <taxon>Pseudomonadota</taxon>
        <taxon>Alphaproteobacteria</taxon>
        <taxon>Hyphomicrobiales</taxon>
        <taxon>Methylocystaceae</taxon>
        <taxon>Methylocystis</taxon>
    </lineage>
</organism>
<dbReference type="Proteomes" id="UP000422569">
    <property type="component" value="Chromosome"/>
</dbReference>
<reference evidence="1 2" key="1">
    <citation type="submission" date="2019-09" db="EMBL/GenBank/DDBJ databases">
        <title>Isolation and complete genome sequencing of Methylocystis species.</title>
        <authorList>
            <person name="Rumah B.L."/>
            <person name="Stead C.E."/>
            <person name="Stevens B.C."/>
            <person name="Minton N.P."/>
            <person name="Grosse-Honebrink A."/>
            <person name="Zhang Y."/>
        </authorList>
    </citation>
    <scope>NUCLEOTIDE SEQUENCE [LARGE SCALE GENOMIC DNA]</scope>
    <source>
        <strain evidence="1 2">BRCS2</strain>
    </source>
</reference>
<dbReference type="KEGG" id="mpar:F7D14_07630"/>
<evidence type="ECO:0000313" key="1">
    <source>
        <dbReference type="EMBL" id="QGM97355.1"/>
    </source>
</evidence>